<sequence length="112" mass="12877">MTEDRLRKLVNVLICLTLLVYIFLVFSDLGRFFENLALFTCYTTILFKGASEKHGFAHWPSNLLRALVQMGIVLLVASLVAQLFPKNSHRLLIAFLILISYPAYQLFKQIKN</sequence>
<dbReference type="RefSeq" id="WP_070431515.1">
    <property type="nucleotide sequence ID" value="NZ_VYWO01000002.1"/>
</dbReference>
<dbReference type="Proteomes" id="UP000327148">
    <property type="component" value="Unassembled WGS sequence"/>
</dbReference>
<dbReference type="AlphaFoldDB" id="A0A5N1GJI9"/>
<gene>
    <name evidence="2" type="ORF">F6I03_04545</name>
</gene>
<evidence type="ECO:0000313" key="3">
    <source>
        <dbReference type="Proteomes" id="UP000327148"/>
    </source>
</evidence>
<proteinExistence type="predicted"/>
<name>A0A5N1GJI9_9LACT</name>
<keyword evidence="1" id="KW-0472">Membrane</keyword>
<comment type="caution">
    <text evidence="2">The sequence shown here is derived from an EMBL/GenBank/DDBJ whole genome shotgun (WGS) entry which is preliminary data.</text>
</comment>
<evidence type="ECO:0000313" key="2">
    <source>
        <dbReference type="EMBL" id="KAA9301143.1"/>
    </source>
</evidence>
<protein>
    <submittedName>
        <fullName evidence="2">Uncharacterized protein</fullName>
    </submittedName>
</protein>
<dbReference type="OrthoDB" id="2136675at2"/>
<feature type="transmembrane region" description="Helical" evidence="1">
    <location>
        <begin position="63"/>
        <end position="84"/>
    </location>
</feature>
<organism evidence="2 3">
    <name type="scientific">Aerococcus sanguinicola</name>
    <dbReference type="NCBI Taxonomy" id="119206"/>
    <lineage>
        <taxon>Bacteria</taxon>
        <taxon>Bacillati</taxon>
        <taxon>Bacillota</taxon>
        <taxon>Bacilli</taxon>
        <taxon>Lactobacillales</taxon>
        <taxon>Aerococcaceae</taxon>
        <taxon>Aerococcus</taxon>
    </lineage>
</organism>
<feature type="transmembrane region" description="Helical" evidence="1">
    <location>
        <begin position="90"/>
        <end position="107"/>
    </location>
</feature>
<keyword evidence="1" id="KW-0812">Transmembrane</keyword>
<feature type="transmembrane region" description="Helical" evidence="1">
    <location>
        <begin position="9"/>
        <end position="26"/>
    </location>
</feature>
<accession>A0A5N1GJI9</accession>
<keyword evidence="1" id="KW-1133">Transmembrane helix</keyword>
<reference evidence="2 3" key="1">
    <citation type="submission" date="2019-09" db="EMBL/GenBank/DDBJ databases">
        <title>Draft genome sequence assemblies of isolates from the urinary tract.</title>
        <authorList>
            <person name="Mores C.R."/>
            <person name="Putonti C."/>
            <person name="Wolfe A.J."/>
        </authorList>
    </citation>
    <scope>NUCLEOTIDE SEQUENCE [LARGE SCALE GENOMIC DNA]</scope>
    <source>
        <strain evidence="2 3">UMB623</strain>
    </source>
</reference>
<evidence type="ECO:0000256" key="1">
    <source>
        <dbReference type="SAM" id="Phobius"/>
    </source>
</evidence>
<dbReference type="EMBL" id="VYWO01000002">
    <property type="protein sequence ID" value="KAA9301143.1"/>
    <property type="molecule type" value="Genomic_DNA"/>
</dbReference>